<sequence length="201" mass="21333">MPPENKQPPPPVPDDWEDDSDDDGSVDNEEERNRRIWKEANAKVPSPMPTVVVSSSSSAHQPPPPAAFQPALRILKRPSPSSTPLTPNASGDTPSTTLKEREARYQAARDRIFGIDSGTESGVAGSTNIIATGSPNTSPIASPPLSDTGASSPLSTPTARILREPRGPSESSITEGHSHKGFVHRRKESKLASSSIPETTS</sequence>
<feature type="compositionally biased region" description="Polar residues" evidence="1">
    <location>
        <begin position="191"/>
        <end position="201"/>
    </location>
</feature>
<feature type="domain" description="SUZ" evidence="2">
    <location>
        <begin position="47"/>
        <end position="117"/>
    </location>
</feature>
<dbReference type="PANTHER" id="PTHR31796:SF2">
    <property type="entry name" value="SUZ DOMAIN-CONTAINING PROTEIN 1"/>
    <property type="match status" value="1"/>
</dbReference>
<dbReference type="PROSITE" id="PS51673">
    <property type="entry name" value="SUZ"/>
    <property type="match status" value="1"/>
</dbReference>
<reference evidence="3 4" key="1">
    <citation type="submission" date="2014-02" db="EMBL/GenBank/DDBJ databases">
        <title>Transposable element dynamics among asymbiotic and ectomycorrhizal Amanita fungi.</title>
        <authorList>
            <consortium name="DOE Joint Genome Institute"/>
            <person name="Hess J."/>
            <person name="Skrede I."/>
            <person name="Wolfe B."/>
            <person name="LaButti K."/>
            <person name="Ohm R.A."/>
            <person name="Grigoriev I.V."/>
            <person name="Pringle A."/>
        </authorList>
    </citation>
    <scope>NUCLEOTIDE SEQUENCE [LARGE SCALE GENOMIC DNA]</scope>
    <source>
        <strain evidence="3 4">SKay4041</strain>
    </source>
</reference>
<gene>
    <name evidence="3" type="ORF">AMATHDRAFT_3302</name>
</gene>
<dbReference type="Pfam" id="PF12752">
    <property type="entry name" value="SUZ"/>
    <property type="match status" value="1"/>
</dbReference>
<organism evidence="3 4">
    <name type="scientific">Amanita thiersii Skay4041</name>
    <dbReference type="NCBI Taxonomy" id="703135"/>
    <lineage>
        <taxon>Eukaryota</taxon>
        <taxon>Fungi</taxon>
        <taxon>Dikarya</taxon>
        <taxon>Basidiomycota</taxon>
        <taxon>Agaricomycotina</taxon>
        <taxon>Agaricomycetes</taxon>
        <taxon>Agaricomycetidae</taxon>
        <taxon>Agaricales</taxon>
        <taxon>Pluteineae</taxon>
        <taxon>Amanitaceae</taxon>
        <taxon>Amanita</taxon>
    </lineage>
</organism>
<feature type="compositionally biased region" description="Acidic residues" evidence="1">
    <location>
        <begin position="14"/>
        <end position="30"/>
    </location>
</feature>
<feature type="compositionally biased region" description="Basic and acidic residues" evidence="1">
    <location>
        <begin position="98"/>
        <end position="113"/>
    </location>
</feature>
<proteinExistence type="predicted"/>
<dbReference type="InterPro" id="IPR039228">
    <property type="entry name" value="SZRD1"/>
</dbReference>
<feature type="compositionally biased region" description="Polar residues" evidence="1">
    <location>
        <begin position="118"/>
        <end position="140"/>
    </location>
</feature>
<protein>
    <recommendedName>
        <fullName evidence="2">SUZ domain-containing protein</fullName>
    </recommendedName>
</protein>
<feature type="compositionally biased region" description="Basic and acidic residues" evidence="1">
    <location>
        <begin position="31"/>
        <end position="41"/>
    </location>
</feature>
<dbReference type="EMBL" id="KZ301991">
    <property type="protein sequence ID" value="PFH51171.1"/>
    <property type="molecule type" value="Genomic_DNA"/>
</dbReference>
<feature type="compositionally biased region" description="Basic residues" evidence="1">
    <location>
        <begin position="179"/>
        <end position="188"/>
    </location>
</feature>
<feature type="compositionally biased region" description="Polar residues" evidence="1">
    <location>
        <begin position="148"/>
        <end position="158"/>
    </location>
</feature>
<evidence type="ECO:0000259" key="2">
    <source>
        <dbReference type="PROSITE" id="PS51673"/>
    </source>
</evidence>
<feature type="region of interest" description="Disordered" evidence="1">
    <location>
        <begin position="1"/>
        <end position="201"/>
    </location>
</feature>
<name>A0A2A9NS72_9AGAR</name>
<evidence type="ECO:0000313" key="4">
    <source>
        <dbReference type="Proteomes" id="UP000242287"/>
    </source>
</evidence>
<dbReference type="AlphaFoldDB" id="A0A2A9NS72"/>
<keyword evidence="4" id="KW-1185">Reference proteome</keyword>
<feature type="compositionally biased region" description="Low complexity" evidence="1">
    <location>
        <begin position="49"/>
        <end position="60"/>
    </location>
</feature>
<evidence type="ECO:0000256" key="1">
    <source>
        <dbReference type="SAM" id="MobiDB-lite"/>
    </source>
</evidence>
<dbReference type="Proteomes" id="UP000242287">
    <property type="component" value="Unassembled WGS sequence"/>
</dbReference>
<dbReference type="PANTHER" id="PTHR31796">
    <property type="entry name" value="SUZ DOMAIN-CONTAINING PROTEIN 1"/>
    <property type="match status" value="1"/>
</dbReference>
<accession>A0A2A9NS72</accession>
<dbReference type="InterPro" id="IPR024771">
    <property type="entry name" value="SUZ"/>
</dbReference>
<dbReference type="STRING" id="703135.A0A2A9NS72"/>
<feature type="compositionally biased region" description="Polar residues" evidence="1">
    <location>
        <begin position="79"/>
        <end position="97"/>
    </location>
</feature>
<evidence type="ECO:0000313" key="3">
    <source>
        <dbReference type="EMBL" id="PFH51171.1"/>
    </source>
</evidence>
<feature type="compositionally biased region" description="Pro residues" evidence="1">
    <location>
        <begin position="1"/>
        <end position="13"/>
    </location>
</feature>
<dbReference type="OrthoDB" id="5373615at2759"/>